<proteinExistence type="predicted"/>
<dbReference type="eggNOG" id="ENOG502ZHKB">
    <property type="taxonomic scope" value="Bacteria"/>
</dbReference>
<dbReference type="HOGENOM" id="CLU_304796_0_0_5"/>
<accession>A3VCA8</accession>
<organism evidence="1 2">
    <name type="scientific">Maritimibacter alkaliphilus HTCC2654</name>
    <dbReference type="NCBI Taxonomy" id="314271"/>
    <lineage>
        <taxon>Bacteria</taxon>
        <taxon>Pseudomonadati</taxon>
        <taxon>Pseudomonadota</taxon>
        <taxon>Alphaproteobacteria</taxon>
        <taxon>Rhodobacterales</taxon>
        <taxon>Roseobacteraceae</taxon>
        <taxon>Maritimibacter</taxon>
    </lineage>
</organism>
<evidence type="ECO:0000313" key="1">
    <source>
        <dbReference type="EMBL" id="EAQ13826.1"/>
    </source>
</evidence>
<dbReference type="RefSeq" id="WP_008331955.1">
    <property type="nucleotide sequence ID" value="NZ_CH902578.1"/>
</dbReference>
<dbReference type="Proteomes" id="UP000002931">
    <property type="component" value="Unassembled WGS sequence"/>
</dbReference>
<dbReference type="EMBL" id="AAMT01000003">
    <property type="protein sequence ID" value="EAQ13826.1"/>
    <property type="molecule type" value="Genomic_DNA"/>
</dbReference>
<dbReference type="STRING" id="314271.RB2654_12174"/>
<protein>
    <submittedName>
        <fullName evidence="1">Uncharacterized protein</fullName>
    </submittedName>
</protein>
<dbReference type="AlphaFoldDB" id="A3VCA8"/>
<gene>
    <name evidence="1" type="ORF">RB2654_12174</name>
</gene>
<comment type="caution">
    <text evidence="1">The sequence shown here is derived from an EMBL/GenBank/DDBJ whole genome shotgun (WGS) entry which is preliminary data.</text>
</comment>
<name>A3VCA8_9RHOB</name>
<dbReference type="OrthoDB" id="7876859at2"/>
<reference evidence="1 2" key="1">
    <citation type="journal article" date="2010" name="J. Bacteriol.">
        <title>Genome sequences of Pelagibaca bermudensis HTCC2601T and Maritimibacter alkaliphilus HTCC2654T, the type strains of two marine Roseobacter genera.</title>
        <authorList>
            <person name="Thrash J.C."/>
            <person name="Cho J.C."/>
            <person name="Ferriera S."/>
            <person name="Johnson J."/>
            <person name="Vergin K.L."/>
            <person name="Giovannoni S.J."/>
        </authorList>
    </citation>
    <scope>NUCLEOTIDE SEQUENCE [LARGE SCALE GENOMIC DNA]</scope>
    <source>
        <strain evidence="1 2">HTCC2654</strain>
    </source>
</reference>
<keyword evidence="2" id="KW-1185">Reference proteome</keyword>
<evidence type="ECO:0000313" key="2">
    <source>
        <dbReference type="Proteomes" id="UP000002931"/>
    </source>
</evidence>
<sequence>MGLLNHPDVMRAVKPDQTPVAGACRFVFKAGSDNLCPIFRDRHLTYTIGNPMMSDVNGDFAPCYLLEGAYRVRIEDRFGKVLVDVDGVEVTEATGGGGSTITQTGASTLLPSVTALIADEVLAYIEGADRVQVSAGDSVRVEAPAYLYEVAAPDATDYHTMTAGGLKLYALPDGLGQIFTSQLNWAAGTDVTDDMVRLFARWPEGARTLRQTADYMIRGSEYTLPTALRAWLSDDYELLSHGEVASRSLLLMDACDQSADSHGLTRDLKIRFFTPSGFKVGGLRFDHSVAVDETQLVAGGNASEVFNCTDNAIGLTVDKCRFDFEGGTAVQIVNSKHWAFTANHAGKQKYLLNLVGGAHFGTYSHNRGEMGFVGLKANGQPSTFFGDYIKTTPTDNVGPRYCKCEYNEFINENRDGPDGTGGFHGWTFAENYFRVAVAAIDIKIAYNLATDFATRENQYSNITIRNNIFDGCGLVYTCTWKEAVTGVANNPDLMLRHIVSQGNHFIPRPGKGSSAHFFKSYRGTFLSLGDTMSTFTGANAGAFDASSGAFPANAVKNSYYTVTVAGVVDGQSFAVNDTVYALKTGASTTTYAGNWYNTGKTYPRIAAPTPFKCGIDGVGTHTVNKGTWNAASGSFPSGAVLGDFYTSTSDGTVGGVKFRTGDIIVATTATPSTSTYEGQWEVRTPDSGLNENMVFRSLVFDGRGASALQIMSCRNVSVDFADYQSDGLGTISVSGEDITITGNMRSEALPPLDSGVCDIIVLNGCRNVRIDTTYSHKRGASHGGALVRVTGKATRVWIDGTVTGSAELVEVANAGVLTDLYLGQRSSLTVEALSARVLTITGTANGVWQGRLDNPDGVPLFNNPPAVHNLGQLSKGQGRELTIASGTVKAQRTAHRVDTEGDAASDDLVTVSGGALGDQLMICCADAGRAVVAKTGTGNLRLVSDRMLGNPGDTLVLEMRGDGNWHEVSFTDQV</sequence>